<keyword evidence="1 2" id="KW-0378">Hydrolase</keyword>
<accession>A0ABP9GFE2</accession>
<evidence type="ECO:0000313" key="3">
    <source>
        <dbReference type="EMBL" id="GAA4940452.1"/>
    </source>
</evidence>
<dbReference type="InterPro" id="IPR004175">
    <property type="entry name" value="RNA_CPDase"/>
</dbReference>
<dbReference type="PANTHER" id="PTHR35561">
    <property type="entry name" value="RNA 2',3'-CYCLIC PHOSPHODIESTERASE"/>
    <property type="match status" value="1"/>
</dbReference>
<dbReference type="Pfam" id="PF13563">
    <property type="entry name" value="2_5_RNA_ligase2"/>
    <property type="match status" value="1"/>
</dbReference>
<comment type="caution">
    <text evidence="3">The sequence shown here is derived from an EMBL/GenBank/DDBJ whole genome shotgun (WGS) entry which is preliminary data.</text>
</comment>
<keyword evidence="4" id="KW-1185">Reference proteome</keyword>
<feature type="short sequence motif" description="HXTX 1" evidence="2">
    <location>
        <begin position="92"/>
        <end position="95"/>
    </location>
</feature>
<comment type="function">
    <text evidence="2">Hydrolyzes RNA 2',3'-cyclic phosphodiester to an RNA 2'-phosphomonoester.</text>
</comment>
<dbReference type="Proteomes" id="UP001499993">
    <property type="component" value="Unassembled WGS sequence"/>
</dbReference>
<organism evidence="3 4">
    <name type="scientific">Streptomonospora halophila</name>
    <dbReference type="NCBI Taxonomy" id="427369"/>
    <lineage>
        <taxon>Bacteria</taxon>
        <taxon>Bacillati</taxon>
        <taxon>Actinomycetota</taxon>
        <taxon>Actinomycetes</taxon>
        <taxon>Streptosporangiales</taxon>
        <taxon>Nocardiopsidaceae</taxon>
        <taxon>Streptomonospora</taxon>
    </lineage>
</organism>
<dbReference type="NCBIfam" id="TIGR02258">
    <property type="entry name" value="2_5_ligase"/>
    <property type="match status" value="1"/>
</dbReference>
<name>A0ABP9GFE2_9ACTN</name>
<feature type="active site" description="Proton acceptor" evidence="2">
    <location>
        <position position="180"/>
    </location>
</feature>
<dbReference type="InterPro" id="IPR009097">
    <property type="entry name" value="Cyclic_Pdiesterase"/>
</dbReference>
<dbReference type="EC" id="3.1.4.58" evidence="2"/>
<proteinExistence type="inferred from homology"/>
<dbReference type="Gene3D" id="3.90.1140.10">
    <property type="entry name" value="Cyclic phosphodiesterase"/>
    <property type="match status" value="1"/>
</dbReference>
<dbReference type="PANTHER" id="PTHR35561:SF1">
    <property type="entry name" value="RNA 2',3'-CYCLIC PHOSPHODIESTERASE"/>
    <property type="match status" value="1"/>
</dbReference>
<evidence type="ECO:0000313" key="4">
    <source>
        <dbReference type="Proteomes" id="UP001499993"/>
    </source>
</evidence>
<dbReference type="HAMAP" id="MF_01940">
    <property type="entry name" value="RNA_CPDase"/>
    <property type="match status" value="1"/>
</dbReference>
<protein>
    <recommendedName>
        <fullName evidence="2">RNA 2',3'-cyclic phosphodiesterase</fullName>
        <shortName evidence="2">RNA 2',3'-CPDase</shortName>
        <ecNumber evidence="2">3.1.4.58</ecNumber>
    </recommendedName>
</protein>
<gene>
    <name evidence="3" type="primary">thpR</name>
    <name evidence="3" type="ORF">GCM10023224_22710</name>
</gene>
<comment type="catalytic activity">
    <reaction evidence="2">
        <text>a 3'-end 2',3'-cyclophospho-ribonucleotide-RNA + H2O = a 3'-end 2'-phospho-ribonucleotide-RNA + H(+)</text>
        <dbReference type="Rhea" id="RHEA:11828"/>
        <dbReference type="Rhea" id="RHEA-COMP:10464"/>
        <dbReference type="Rhea" id="RHEA-COMP:17353"/>
        <dbReference type="ChEBI" id="CHEBI:15377"/>
        <dbReference type="ChEBI" id="CHEBI:15378"/>
        <dbReference type="ChEBI" id="CHEBI:83064"/>
        <dbReference type="ChEBI" id="CHEBI:173113"/>
        <dbReference type="EC" id="3.1.4.58"/>
    </reaction>
</comment>
<comment type="similarity">
    <text evidence="2">Belongs to the 2H phosphoesterase superfamily. ThpR family.</text>
</comment>
<dbReference type="SUPFAM" id="SSF55144">
    <property type="entry name" value="LigT-like"/>
    <property type="match status" value="1"/>
</dbReference>
<sequence length="234" mass="25131">MPYRRTAADGMLPARGIIARHDDAGWCMRLFVAVYPPKEVLDEVARAADALSAADGLAVARGALDTSGRSDGPGGRPRLGLGLRWRDRAEWHFTVLFLGDVDAPGVPPLQERLAAEAARHERMSVAVRGGGTFPGDTGQASVLWAGLEGDVDGMTALAAGLRKVARKSGVRLDRRAFVPHLTLASSRPPTDMTALRYALGGLATPFWTVDAIHLVRSHHPARPRYETLATWALS</sequence>
<reference evidence="4" key="1">
    <citation type="journal article" date="2019" name="Int. J. Syst. Evol. Microbiol.">
        <title>The Global Catalogue of Microorganisms (GCM) 10K type strain sequencing project: providing services to taxonomists for standard genome sequencing and annotation.</title>
        <authorList>
            <consortium name="The Broad Institute Genomics Platform"/>
            <consortium name="The Broad Institute Genome Sequencing Center for Infectious Disease"/>
            <person name="Wu L."/>
            <person name="Ma J."/>
        </authorList>
    </citation>
    <scope>NUCLEOTIDE SEQUENCE [LARGE SCALE GENOMIC DNA]</scope>
    <source>
        <strain evidence="4">JCM 18123</strain>
    </source>
</reference>
<evidence type="ECO:0000256" key="2">
    <source>
        <dbReference type="HAMAP-Rule" id="MF_01940"/>
    </source>
</evidence>
<feature type="active site" description="Proton donor" evidence="2">
    <location>
        <position position="92"/>
    </location>
</feature>
<dbReference type="EMBL" id="BAABIK010000010">
    <property type="protein sequence ID" value="GAA4940452.1"/>
    <property type="molecule type" value="Genomic_DNA"/>
</dbReference>
<feature type="short sequence motif" description="HXTX 2" evidence="2">
    <location>
        <begin position="180"/>
        <end position="183"/>
    </location>
</feature>
<evidence type="ECO:0000256" key="1">
    <source>
        <dbReference type="ARBA" id="ARBA00022801"/>
    </source>
</evidence>